<dbReference type="GeneID" id="39861184"/>
<dbReference type="Pfam" id="PF13349">
    <property type="entry name" value="DUF4097"/>
    <property type="match status" value="1"/>
</dbReference>
<dbReference type="AlphaFoldDB" id="A0AAF0PBT4"/>
<evidence type="ECO:0000313" key="3">
    <source>
        <dbReference type="EMBL" id="WMT09203.1"/>
    </source>
</evidence>
<dbReference type="GeneID" id="84213495"/>
<dbReference type="Proteomes" id="UP001224926">
    <property type="component" value="Chromosome"/>
</dbReference>
<keyword evidence="4" id="KW-1185">Reference proteome</keyword>
<dbReference type="EMBL" id="CP101873">
    <property type="protein sequence ID" value="WMT09203.1"/>
    <property type="molecule type" value="Genomic_DNA"/>
</dbReference>
<proteinExistence type="predicted"/>
<feature type="domain" description="DUF4097" evidence="2">
    <location>
        <begin position="94"/>
        <end position="271"/>
    </location>
</feature>
<gene>
    <name evidence="3" type="ORF">NP511_06100</name>
</gene>
<feature type="region of interest" description="Disordered" evidence="1">
    <location>
        <begin position="31"/>
        <end position="56"/>
    </location>
</feature>
<protein>
    <submittedName>
        <fullName evidence="3">DUF4097 domain-containing protein</fullName>
    </submittedName>
</protein>
<evidence type="ECO:0000313" key="4">
    <source>
        <dbReference type="Proteomes" id="UP001224926"/>
    </source>
</evidence>
<name>A0AAF0PBT4_9EURY</name>
<dbReference type="InterPro" id="IPR025164">
    <property type="entry name" value="Toastrack_DUF4097"/>
</dbReference>
<dbReference type="PROSITE" id="PS51318">
    <property type="entry name" value="TAT"/>
    <property type="match status" value="1"/>
</dbReference>
<feature type="region of interest" description="Disordered" evidence="1">
    <location>
        <begin position="73"/>
        <end position="95"/>
    </location>
</feature>
<evidence type="ECO:0000256" key="1">
    <source>
        <dbReference type="SAM" id="MobiDB-lite"/>
    </source>
</evidence>
<reference evidence="3 4" key="1">
    <citation type="submission" date="2022-07" db="EMBL/GenBank/DDBJ databases">
        <title>Two temperate virus in Haloterrigena jeotgali A29.</title>
        <authorList>
            <person name="Deng X."/>
        </authorList>
    </citation>
    <scope>NUCLEOTIDE SEQUENCE [LARGE SCALE GENOMIC DNA]</scope>
    <source>
        <strain evidence="3 4">A29</strain>
    </source>
</reference>
<dbReference type="InterPro" id="IPR006311">
    <property type="entry name" value="TAT_signal"/>
</dbReference>
<dbReference type="PROSITE" id="PS51257">
    <property type="entry name" value="PROKAR_LIPOPROTEIN"/>
    <property type="match status" value="1"/>
</dbReference>
<dbReference type="RefSeq" id="WP_049964827.1">
    <property type="nucleotide sequence ID" value="NZ_CP101873.1"/>
</dbReference>
<dbReference type="PANTHER" id="PTHR34094:SF1">
    <property type="entry name" value="PROTEIN FAM185A"/>
    <property type="match status" value="1"/>
</dbReference>
<evidence type="ECO:0000259" key="2">
    <source>
        <dbReference type="Pfam" id="PF13349"/>
    </source>
</evidence>
<organism evidence="3 4">
    <name type="scientific">Natrinema thermotolerans</name>
    <dbReference type="NCBI Taxonomy" id="121872"/>
    <lineage>
        <taxon>Archaea</taxon>
        <taxon>Methanobacteriati</taxon>
        <taxon>Methanobacteriota</taxon>
        <taxon>Stenosarchaea group</taxon>
        <taxon>Halobacteria</taxon>
        <taxon>Halobacteriales</taxon>
        <taxon>Natrialbaceae</taxon>
        <taxon>Natrinema</taxon>
    </lineage>
</organism>
<dbReference type="PANTHER" id="PTHR34094">
    <property type="match status" value="1"/>
</dbReference>
<accession>A0AAF0PBT4</accession>
<sequence length="277" mass="28539">MQRRVSRRRVLAGGGLGALASLAGCLATGRGETETVTETFDTEGIREVSLDTENGSVTVEGAADDATALEIRGHKAAPTEGSLESLTLESERSDDRLTVETVSEDVPFLIGPDPKFDLEATVPAEVGVIRGETTNGDVTVRDATGEVVAETTNGDIDIEGVDGDLTSQNTNGSITVSEVSGDVLAETTNGDIDVTLAADGGDLTAETTNDSITVRTPPSIDATVTASATNGEVSFEGFDGVTADDGDDATVTLGDGSRRLRLETTNGSVTVQREADD</sequence>